<proteinExistence type="predicted"/>
<comment type="caution">
    <text evidence="2">The sequence shown here is derived from an EMBL/GenBank/DDBJ whole genome shotgun (WGS) entry which is preliminary data.</text>
</comment>
<protein>
    <submittedName>
        <fullName evidence="2">Uncharacterized protein</fullName>
    </submittedName>
</protein>
<gene>
    <name evidence="2" type="ORF">HZH66_011741</name>
</gene>
<organism evidence="2 3">
    <name type="scientific">Vespula vulgaris</name>
    <name type="common">Yellow jacket</name>
    <name type="synonym">Wasp</name>
    <dbReference type="NCBI Taxonomy" id="7454"/>
    <lineage>
        <taxon>Eukaryota</taxon>
        <taxon>Metazoa</taxon>
        <taxon>Ecdysozoa</taxon>
        <taxon>Arthropoda</taxon>
        <taxon>Hexapoda</taxon>
        <taxon>Insecta</taxon>
        <taxon>Pterygota</taxon>
        <taxon>Neoptera</taxon>
        <taxon>Endopterygota</taxon>
        <taxon>Hymenoptera</taxon>
        <taxon>Apocrita</taxon>
        <taxon>Aculeata</taxon>
        <taxon>Vespoidea</taxon>
        <taxon>Vespidae</taxon>
        <taxon>Vespinae</taxon>
        <taxon>Vespula</taxon>
    </lineage>
</organism>
<evidence type="ECO:0000256" key="1">
    <source>
        <dbReference type="SAM" id="MobiDB-lite"/>
    </source>
</evidence>
<keyword evidence="3" id="KW-1185">Reference proteome</keyword>
<name>A0A834JCK7_VESVU</name>
<dbReference type="AlphaFoldDB" id="A0A834JCK7"/>
<feature type="compositionally biased region" description="Low complexity" evidence="1">
    <location>
        <begin position="84"/>
        <end position="99"/>
    </location>
</feature>
<evidence type="ECO:0000313" key="2">
    <source>
        <dbReference type="EMBL" id="KAF7385899.1"/>
    </source>
</evidence>
<feature type="region of interest" description="Disordered" evidence="1">
    <location>
        <begin position="79"/>
        <end position="99"/>
    </location>
</feature>
<reference evidence="2" key="1">
    <citation type="journal article" date="2020" name="G3 (Bethesda)">
        <title>High-Quality Assemblies for Three Invasive Social Wasps from the &lt;i&gt;Vespula&lt;/i&gt; Genus.</title>
        <authorList>
            <person name="Harrop T.W.R."/>
            <person name="Guhlin J."/>
            <person name="McLaughlin G.M."/>
            <person name="Permina E."/>
            <person name="Stockwell P."/>
            <person name="Gilligan J."/>
            <person name="Le Lec M.F."/>
            <person name="Gruber M.A.M."/>
            <person name="Quinn O."/>
            <person name="Lovegrove M."/>
            <person name="Duncan E.J."/>
            <person name="Remnant E.J."/>
            <person name="Van Eeckhoven J."/>
            <person name="Graham B."/>
            <person name="Knapp R.A."/>
            <person name="Langford K.W."/>
            <person name="Kronenberg Z."/>
            <person name="Press M.O."/>
            <person name="Eacker S.M."/>
            <person name="Wilson-Rankin E.E."/>
            <person name="Purcell J."/>
            <person name="Lester P.J."/>
            <person name="Dearden P.K."/>
        </authorList>
    </citation>
    <scope>NUCLEOTIDE SEQUENCE</scope>
    <source>
        <strain evidence="2">Marl-1</strain>
    </source>
</reference>
<sequence>MSRLARFVIRSSQGEYKISSSFREIFCDKDYGENSVETPRVTEEMTLIFPTVDFRWVLTKPTKSPLLLTLLSIERNEISPPSWQQQQQQQQQQKQKQQR</sequence>
<dbReference type="Proteomes" id="UP000614350">
    <property type="component" value="Unassembled WGS sequence"/>
</dbReference>
<dbReference type="EMBL" id="JACSEA010000014">
    <property type="protein sequence ID" value="KAF7385899.1"/>
    <property type="molecule type" value="Genomic_DNA"/>
</dbReference>
<evidence type="ECO:0000313" key="3">
    <source>
        <dbReference type="Proteomes" id="UP000614350"/>
    </source>
</evidence>
<accession>A0A834JCK7</accession>